<evidence type="ECO:0000256" key="18">
    <source>
        <dbReference type="SAM" id="MobiDB-lite"/>
    </source>
</evidence>
<keyword evidence="13 19" id="KW-0472">Membrane</keyword>
<dbReference type="InterPro" id="IPR014873">
    <property type="entry name" value="VDCC_a1su_IQ"/>
</dbReference>
<organism evidence="21 22">
    <name type="scientific">Acanthosepion pharaonis</name>
    <name type="common">Pharaoh cuttlefish</name>
    <name type="synonym">Sepia pharaonis</name>
    <dbReference type="NCBI Taxonomy" id="158019"/>
    <lineage>
        <taxon>Eukaryota</taxon>
        <taxon>Metazoa</taxon>
        <taxon>Spiralia</taxon>
        <taxon>Lophotrochozoa</taxon>
        <taxon>Mollusca</taxon>
        <taxon>Cephalopoda</taxon>
        <taxon>Coleoidea</taxon>
        <taxon>Decapodiformes</taxon>
        <taxon>Sepiida</taxon>
        <taxon>Sepiina</taxon>
        <taxon>Sepiidae</taxon>
        <taxon>Acanthosepion</taxon>
    </lineage>
</organism>
<dbReference type="SUPFAM" id="SSF81324">
    <property type="entry name" value="Voltage-gated potassium channels"/>
    <property type="match status" value="1"/>
</dbReference>
<feature type="transmembrane region" description="Helical" evidence="19">
    <location>
        <begin position="306"/>
        <end position="330"/>
    </location>
</feature>
<keyword evidence="8" id="KW-0677">Repeat</keyword>
<gene>
    <name evidence="21" type="ORF">SPHA_73129</name>
</gene>
<dbReference type="SMART" id="SM01062">
    <property type="entry name" value="Ca_chan_IQ"/>
    <property type="match status" value="1"/>
</dbReference>
<keyword evidence="5 17" id="KW-0107">Calcium channel</keyword>
<keyword evidence="22" id="KW-1185">Reference proteome</keyword>
<dbReference type="FunFam" id="1.20.120.350:FF:000040">
    <property type="entry name" value="Voltage-dependent L-type calcium channel subunit alpha"/>
    <property type="match status" value="1"/>
</dbReference>
<protein>
    <submittedName>
        <fullName evidence="21">CACNA1D</fullName>
    </submittedName>
</protein>
<comment type="caution">
    <text evidence="21">The sequence shown here is derived from an EMBL/GenBank/DDBJ whole genome shotgun (WGS) entry which is preliminary data.</text>
</comment>
<evidence type="ECO:0000256" key="5">
    <source>
        <dbReference type="ARBA" id="ARBA00022673"/>
    </source>
</evidence>
<evidence type="ECO:0000256" key="2">
    <source>
        <dbReference type="ARBA" id="ARBA00022448"/>
    </source>
</evidence>
<evidence type="ECO:0000256" key="13">
    <source>
        <dbReference type="ARBA" id="ARBA00023136"/>
    </source>
</evidence>
<dbReference type="InterPro" id="IPR027359">
    <property type="entry name" value="Volt_channel_dom_sf"/>
</dbReference>
<evidence type="ECO:0000256" key="3">
    <source>
        <dbReference type="ARBA" id="ARBA00022553"/>
    </source>
</evidence>
<evidence type="ECO:0000259" key="20">
    <source>
        <dbReference type="SMART" id="SM01062"/>
    </source>
</evidence>
<keyword evidence="2" id="KW-0813">Transport</keyword>
<keyword evidence="14" id="KW-1015">Disulfide bond</keyword>
<feature type="compositionally biased region" description="Basic and acidic residues" evidence="18">
    <location>
        <begin position="668"/>
        <end position="679"/>
    </location>
</feature>
<evidence type="ECO:0000256" key="15">
    <source>
        <dbReference type="ARBA" id="ARBA00023180"/>
    </source>
</evidence>
<feature type="domain" description="Voltage-dependent calcium channel alpha-1 subunit IQ" evidence="20">
    <location>
        <begin position="465"/>
        <end position="499"/>
    </location>
</feature>
<comment type="subcellular location">
    <subcellularLocation>
        <location evidence="1 17">Membrane</location>
        <topology evidence="1 17">Multi-pass membrane protein</topology>
    </subcellularLocation>
</comment>
<comment type="similarity">
    <text evidence="17">Belongs to the calcium channel alpha-1 subunit (TC 1.A.1.11) family.</text>
</comment>
<dbReference type="PANTHER" id="PTHR45628:SF1">
    <property type="entry name" value="VOLTAGE-DEPENDENT CALCIUM CHANNEL TYPE D SUBUNIT ALPHA-1"/>
    <property type="match status" value="1"/>
</dbReference>
<feature type="region of interest" description="Disordered" evidence="18">
    <location>
        <begin position="814"/>
        <end position="864"/>
    </location>
</feature>
<dbReference type="Gene3D" id="6.10.250.2180">
    <property type="match status" value="1"/>
</dbReference>
<evidence type="ECO:0000256" key="8">
    <source>
        <dbReference type="ARBA" id="ARBA00022737"/>
    </source>
</evidence>
<keyword evidence="10 17" id="KW-0851">Voltage-gated channel</keyword>
<evidence type="ECO:0000256" key="6">
    <source>
        <dbReference type="ARBA" id="ARBA00022692"/>
    </source>
</evidence>
<feature type="region of interest" description="Disordered" evidence="18">
    <location>
        <begin position="643"/>
        <end position="684"/>
    </location>
</feature>
<dbReference type="Pfam" id="PF16905">
    <property type="entry name" value="GPHH"/>
    <property type="match status" value="1"/>
</dbReference>
<keyword evidence="15" id="KW-0325">Glycoprotein</keyword>
<evidence type="ECO:0000256" key="4">
    <source>
        <dbReference type="ARBA" id="ARBA00022568"/>
    </source>
</evidence>
<feature type="transmembrane region" description="Helical" evidence="19">
    <location>
        <begin position="119"/>
        <end position="139"/>
    </location>
</feature>
<keyword evidence="9 17" id="KW-0106">Calcium</keyword>
<keyword evidence="11 19" id="KW-1133">Transmembrane helix</keyword>
<feature type="transmembrane region" description="Helical" evidence="19">
    <location>
        <begin position="215"/>
        <end position="233"/>
    </location>
</feature>
<evidence type="ECO:0000256" key="14">
    <source>
        <dbReference type="ARBA" id="ARBA00023157"/>
    </source>
</evidence>
<feature type="compositionally biased region" description="Polar residues" evidence="18">
    <location>
        <begin position="566"/>
        <end position="603"/>
    </location>
</feature>
<dbReference type="Pfam" id="PF00520">
    <property type="entry name" value="Ion_trans"/>
    <property type="match status" value="1"/>
</dbReference>
<dbReference type="AlphaFoldDB" id="A0A812EDK1"/>
<dbReference type="GO" id="GO:0008331">
    <property type="term" value="F:high voltage-gated calcium channel activity"/>
    <property type="evidence" value="ECO:0007669"/>
    <property type="project" value="TreeGrafter"/>
</dbReference>
<evidence type="ECO:0000256" key="11">
    <source>
        <dbReference type="ARBA" id="ARBA00022989"/>
    </source>
</evidence>
<dbReference type="GO" id="GO:0098703">
    <property type="term" value="P:calcium ion import across plasma membrane"/>
    <property type="evidence" value="ECO:0007669"/>
    <property type="project" value="TreeGrafter"/>
</dbReference>
<feature type="transmembrane region" description="Helical" evidence="19">
    <location>
        <begin position="151"/>
        <end position="169"/>
    </location>
</feature>
<dbReference type="FunFam" id="1.10.238.10:FF:000063">
    <property type="entry name" value="Voltage-dependent N-type calcium channel subunit alpha"/>
    <property type="match status" value="1"/>
</dbReference>
<dbReference type="Pfam" id="PF08763">
    <property type="entry name" value="Ca_chan_IQ"/>
    <property type="match status" value="1"/>
</dbReference>
<dbReference type="InterPro" id="IPR005821">
    <property type="entry name" value="Ion_trans_dom"/>
</dbReference>
<dbReference type="GO" id="GO:0046872">
    <property type="term" value="F:metal ion binding"/>
    <property type="evidence" value="ECO:0007669"/>
    <property type="project" value="UniProtKB-KW"/>
</dbReference>
<evidence type="ECO:0000256" key="17">
    <source>
        <dbReference type="RuleBase" id="RU003808"/>
    </source>
</evidence>
<evidence type="ECO:0000313" key="21">
    <source>
        <dbReference type="EMBL" id="CAE1323308.1"/>
    </source>
</evidence>
<keyword evidence="6 19" id="KW-0812">Transmembrane</keyword>
<feature type="region of interest" description="Disordered" evidence="18">
    <location>
        <begin position="704"/>
        <end position="775"/>
    </location>
</feature>
<dbReference type="PANTHER" id="PTHR45628">
    <property type="entry name" value="VOLTAGE-DEPENDENT CALCIUM CHANNEL TYPE A SUBUNIT ALPHA-1"/>
    <property type="match status" value="1"/>
</dbReference>
<feature type="compositionally biased region" description="Low complexity" evidence="18">
    <location>
        <begin position="827"/>
        <end position="841"/>
    </location>
</feature>
<dbReference type="GO" id="GO:0005891">
    <property type="term" value="C:voltage-gated calcium channel complex"/>
    <property type="evidence" value="ECO:0007669"/>
    <property type="project" value="InterPro"/>
</dbReference>
<accession>A0A812EDK1</accession>
<evidence type="ECO:0000256" key="9">
    <source>
        <dbReference type="ARBA" id="ARBA00022837"/>
    </source>
</evidence>
<keyword evidence="12" id="KW-0406">Ion transport</keyword>
<feature type="transmembrane region" description="Helical" evidence="19">
    <location>
        <begin position="1000"/>
        <end position="1023"/>
    </location>
</feature>
<evidence type="ECO:0000256" key="16">
    <source>
        <dbReference type="ARBA" id="ARBA00023303"/>
    </source>
</evidence>
<dbReference type="InterPro" id="IPR050599">
    <property type="entry name" value="VDCC_alpha-1_subunit"/>
</dbReference>
<keyword evidence="3" id="KW-0597">Phosphoprotein</keyword>
<feature type="transmembrane region" description="Helical" evidence="19">
    <location>
        <begin position="12"/>
        <end position="38"/>
    </location>
</feature>
<evidence type="ECO:0000256" key="12">
    <source>
        <dbReference type="ARBA" id="ARBA00023065"/>
    </source>
</evidence>
<keyword evidence="16" id="KW-0407">Ion channel</keyword>
<evidence type="ECO:0000256" key="10">
    <source>
        <dbReference type="ARBA" id="ARBA00022882"/>
    </source>
</evidence>
<evidence type="ECO:0000256" key="19">
    <source>
        <dbReference type="SAM" id="Phobius"/>
    </source>
</evidence>
<proteinExistence type="inferred from homology"/>
<dbReference type="Gene3D" id="1.20.120.350">
    <property type="entry name" value="Voltage-gated potassium channels. Chain C"/>
    <property type="match status" value="1"/>
</dbReference>
<sequence>MGPVHDNRPFVAIFYFVFIIVIAFFMVNIFVGFVIVTFQNEGEQEYKNCELDKNQRKCIEFALKVKPVRRYIPKARWQYKVWWFVTSQPFEYAVFALIMINTITLAMKYDGENEGYSNVLDYLNMIFTGLFTVEFMLKLAAFRFKNYFGDAWNVFDFIIVLGSFIDIIYTEVNPGSPIISINFFRLFRVMRLIKLLSRGEGIRTLLWTFIKSFQALPYVALLIVMLFFIYAVIGMQMFGRIALDEDTEIHRNNNFQTFPQAVLVLFRSATGEAWQEVMLSCVESKDVACDPRAKTNNAISCGTNFAYAYFISFYVLCSFLIINLFVAVIMDNFDYLTRDWSILGPHHLDEFVRLWSEYDPEAKGRIKHLDVVTLLRKISPPLGFGKLCPHRVACKRLVSMNMPLNSDGTVMFNATLFALVRTSLKIKTEGNIDQANEELRAVIKKIWKRTSPKLLDQVVPPAGRDDEVTVGKFYATFLIQDYFRRFKKRKEQIQKIQKGQEHTNALQAGLRAVHDLGPEIRRAISGNLEEEDFPERDIEEPMHRRNHSLFGTVVSALTGHKPIPFSNRTQSLHLNHTQPHPKVSPTNSLTAPPKLSPQNSVNGKVSPALSCNHINVDYVNSINRTPTPLAPVKVAPASQAAPQLLDTKQDSEQSSLEVDSVLDNEEGLESRPSEVHDSDTESIPMRTVVGDMNRSVQPRLHYASVVSDHEQESDRISDRISSDRMSDRVPVTHPGPPDRRQDIYVYRDLPQEDSDYEREQTPPSPPPRKVSKRGASIKLSCIGKQGSDENPLVKKIAQPLKLAQRQAMAVVGVPPGTKYVSNDQRLQQSSTPPSPSQQQSTYLNPDDEHLRRHHRSGDSVVAPDTNIPYRAYERGPLVIPSHVLTKSTKHGLGRGSAESLVEKVLEEEGLRKYVDAKYLQQEIKEATDMTQEDLDRAAHELIRSSVHGALRQPYIEHLVIALSSLSPSLATCDFLIHFANKCRFSFSYSKHHSPSLIPPFYYFLVFSITLSLIYSPMLTLLHITPLANSSTHTFTSLHSLTHSLIKELLSSHHLLIPTHSITLYLSHILFFFH</sequence>
<dbReference type="PRINTS" id="PR00167">
    <property type="entry name" value="CACHANNEL"/>
</dbReference>
<dbReference type="InterPro" id="IPR031649">
    <property type="entry name" value="GPHH_dom"/>
</dbReference>
<feature type="compositionally biased region" description="Basic and acidic residues" evidence="18">
    <location>
        <begin position="707"/>
        <end position="727"/>
    </location>
</feature>
<evidence type="ECO:0000256" key="7">
    <source>
        <dbReference type="ARBA" id="ARBA00022723"/>
    </source>
</evidence>
<keyword evidence="7" id="KW-0479">Metal-binding</keyword>
<evidence type="ECO:0000313" key="22">
    <source>
        <dbReference type="Proteomes" id="UP000597762"/>
    </source>
</evidence>
<name>A0A812EDK1_ACAPH</name>
<dbReference type="EMBL" id="CAHIKZ030005368">
    <property type="protein sequence ID" value="CAE1323308.1"/>
    <property type="molecule type" value="Genomic_DNA"/>
</dbReference>
<dbReference type="InterPro" id="IPR002077">
    <property type="entry name" value="VDCCAlpha1"/>
</dbReference>
<reference evidence="21" key="1">
    <citation type="submission" date="2021-01" db="EMBL/GenBank/DDBJ databases">
        <authorList>
            <person name="Li R."/>
            <person name="Bekaert M."/>
        </authorList>
    </citation>
    <scope>NUCLEOTIDE SEQUENCE</scope>
    <source>
        <strain evidence="21">Farmed</strain>
    </source>
</reference>
<dbReference type="OrthoDB" id="431720at2759"/>
<dbReference type="Gene3D" id="1.10.287.70">
    <property type="match status" value="2"/>
</dbReference>
<dbReference type="FunFam" id="1.10.287.70:FF:000009">
    <property type="entry name" value="Voltage-dependent L-type calcium channel subunit alpha"/>
    <property type="match status" value="1"/>
</dbReference>
<keyword evidence="4 17" id="KW-0109">Calcium transport</keyword>
<feature type="region of interest" description="Disordered" evidence="18">
    <location>
        <begin position="561"/>
        <end position="603"/>
    </location>
</feature>
<feature type="transmembrane region" description="Helical" evidence="19">
    <location>
        <begin position="81"/>
        <end position="107"/>
    </location>
</feature>
<evidence type="ECO:0000256" key="1">
    <source>
        <dbReference type="ARBA" id="ARBA00004141"/>
    </source>
</evidence>
<dbReference type="Proteomes" id="UP000597762">
    <property type="component" value="Unassembled WGS sequence"/>
</dbReference>